<dbReference type="EMBL" id="JARRTL010000010">
    <property type="protein sequence ID" value="MEC0485722.1"/>
    <property type="molecule type" value="Genomic_DNA"/>
</dbReference>
<reference evidence="2 3" key="1">
    <citation type="submission" date="2023-03" db="EMBL/GenBank/DDBJ databases">
        <title>Agriculturally important microbes genome sequencing.</title>
        <authorList>
            <person name="Dunlap C."/>
        </authorList>
    </citation>
    <scope>NUCLEOTIDE SEQUENCE [LARGE SCALE GENOMIC DNA]</scope>
    <source>
        <strain evidence="2 3">CBP-3203</strain>
    </source>
</reference>
<proteinExistence type="predicted"/>
<evidence type="ECO:0000313" key="3">
    <source>
        <dbReference type="Proteomes" id="UP001341297"/>
    </source>
</evidence>
<accession>A0ABU6H6Y1</accession>
<gene>
    <name evidence="2" type="primary">ytzI</name>
    <name evidence="2" type="ORF">P8828_12840</name>
</gene>
<dbReference type="Proteomes" id="UP001341297">
    <property type="component" value="Unassembled WGS sequence"/>
</dbReference>
<comment type="caution">
    <text evidence="2">The sequence shown here is derived from an EMBL/GenBank/DDBJ whole genome shotgun (WGS) entry which is preliminary data.</text>
</comment>
<keyword evidence="3" id="KW-1185">Reference proteome</keyword>
<organism evidence="2 3">
    <name type="scientific">Bacillus glycinifermentans</name>
    <dbReference type="NCBI Taxonomy" id="1664069"/>
    <lineage>
        <taxon>Bacteria</taxon>
        <taxon>Bacillati</taxon>
        <taxon>Bacillota</taxon>
        <taxon>Bacilli</taxon>
        <taxon>Bacillales</taxon>
        <taxon>Bacillaceae</taxon>
        <taxon>Bacillus</taxon>
    </lineage>
</organism>
<name>A0ABU6H6Y1_9BACI</name>
<protein>
    <submittedName>
        <fullName evidence="2">YtzI protein</fullName>
    </submittedName>
</protein>
<feature type="region of interest" description="Disordered" evidence="1">
    <location>
        <begin position="31"/>
        <end position="50"/>
    </location>
</feature>
<evidence type="ECO:0000256" key="1">
    <source>
        <dbReference type="SAM" id="MobiDB-lite"/>
    </source>
</evidence>
<sequence length="50" mass="5661">MIFWIVAGILITGIVLALSLVTTSKAYDFQHRIDPPPPPSRQIEEERPDQ</sequence>
<dbReference type="InterPro" id="IPR047753">
    <property type="entry name" value="YtzI-like"/>
</dbReference>
<evidence type="ECO:0000313" key="2">
    <source>
        <dbReference type="EMBL" id="MEC0485722.1"/>
    </source>
</evidence>
<dbReference type="RefSeq" id="WP_096891879.1">
    <property type="nucleotide sequence ID" value="NZ_CP023481.1"/>
</dbReference>
<dbReference type="NCBIfam" id="NF033232">
    <property type="entry name" value="small_YtzI"/>
    <property type="match status" value="1"/>
</dbReference>